<reference evidence="1" key="1">
    <citation type="submission" date="2022-08" db="EMBL/GenBank/DDBJ databases">
        <title>Novel sulphate-reducing endosymbionts in the free-living metamonad Anaeramoeba.</title>
        <authorList>
            <person name="Jerlstrom-Hultqvist J."/>
            <person name="Cepicka I."/>
            <person name="Gallot-Lavallee L."/>
            <person name="Salas-Leiva D."/>
            <person name="Curtis B.A."/>
            <person name="Zahonova K."/>
            <person name="Pipaliya S."/>
            <person name="Dacks J."/>
            <person name="Roger A.J."/>
        </authorList>
    </citation>
    <scope>NUCLEOTIDE SEQUENCE</scope>
    <source>
        <strain evidence="1">Busselton2</strain>
    </source>
</reference>
<protein>
    <submittedName>
        <fullName evidence="1">Uncharacterized protein</fullName>
    </submittedName>
</protein>
<dbReference type="EMBL" id="JANTQA010000070">
    <property type="protein sequence ID" value="KAJ3425496.1"/>
    <property type="molecule type" value="Genomic_DNA"/>
</dbReference>
<comment type="caution">
    <text evidence="1">The sequence shown here is derived from an EMBL/GenBank/DDBJ whole genome shotgun (WGS) entry which is preliminary data.</text>
</comment>
<name>A0AAV7Y936_9EUKA</name>
<gene>
    <name evidence="1" type="ORF">M0812_27940</name>
</gene>
<organism evidence="1 2">
    <name type="scientific">Anaeramoeba flamelloides</name>
    <dbReference type="NCBI Taxonomy" id="1746091"/>
    <lineage>
        <taxon>Eukaryota</taxon>
        <taxon>Metamonada</taxon>
        <taxon>Anaeramoebidae</taxon>
        <taxon>Anaeramoeba</taxon>
    </lineage>
</organism>
<accession>A0AAV7Y936</accession>
<evidence type="ECO:0000313" key="2">
    <source>
        <dbReference type="Proteomes" id="UP001146793"/>
    </source>
</evidence>
<sequence length="79" mass="9684">MEQTFLEEEIFFTTPIIQQTTPIIQQTTPIDRRRKHYRNRKTKQQILKQSINNLKKIEEELELDSWILRDPSIFNHFLN</sequence>
<evidence type="ECO:0000313" key="1">
    <source>
        <dbReference type="EMBL" id="KAJ3425496.1"/>
    </source>
</evidence>
<dbReference type="Proteomes" id="UP001146793">
    <property type="component" value="Unassembled WGS sequence"/>
</dbReference>
<proteinExistence type="predicted"/>
<dbReference type="AlphaFoldDB" id="A0AAV7Y936"/>